<evidence type="ECO:0000313" key="2">
    <source>
        <dbReference type="EMBL" id="RZU16309.1"/>
    </source>
</evidence>
<keyword evidence="1" id="KW-0472">Membrane</keyword>
<dbReference type="Proteomes" id="UP000292027">
    <property type="component" value="Unassembled WGS sequence"/>
</dbReference>
<keyword evidence="3" id="KW-1185">Reference proteome</keyword>
<protein>
    <recommendedName>
        <fullName evidence="4">LPXTG cell wall anchor domain-containing protein</fullName>
    </recommendedName>
</protein>
<organism evidence="2 3">
    <name type="scientific">Kribbella rubisoli</name>
    <dbReference type="NCBI Taxonomy" id="3075929"/>
    <lineage>
        <taxon>Bacteria</taxon>
        <taxon>Bacillati</taxon>
        <taxon>Actinomycetota</taxon>
        <taxon>Actinomycetes</taxon>
        <taxon>Propionibacteriales</taxon>
        <taxon>Kribbellaceae</taxon>
        <taxon>Kribbella</taxon>
    </lineage>
</organism>
<dbReference type="RefSeq" id="WP_198681701.1">
    <property type="nucleotide sequence ID" value="NZ_SHKR01000012.1"/>
</dbReference>
<keyword evidence="1" id="KW-0812">Transmembrane</keyword>
<evidence type="ECO:0000256" key="1">
    <source>
        <dbReference type="SAM" id="Phobius"/>
    </source>
</evidence>
<reference evidence="2 3" key="1">
    <citation type="journal article" date="2015" name="Stand. Genomic Sci.">
        <title>Genomic Encyclopedia of Bacterial and Archaeal Type Strains, Phase III: the genomes of soil and plant-associated and newly described type strains.</title>
        <authorList>
            <person name="Whitman W.B."/>
            <person name="Woyke T."/>
            <person name="Klenk H.P."/>
            <person name="Zhou Y."/>
            <person name="Lilburn T.G."/>
            <person name="Beck B.J."/>
            <person name="De Vos P."/>
            <person name="Vandamme P."/>
            <person name="Eisen J.A."/>
            <person name="Garrity G."/>
            <person name="Hugenholtz P."/>
            <person name="Kyrpides N.C."/>
        </authorList>
    </citation>
    <scope>NUCLEOTIDE SEQUENCE [LARGE SCALE GENOMIC DNA]</scope>
    <source>
        <strain evidence="2 3">VKM Ac-2540</strain>
    </source>
</reference>
<evidence type="ECO:0008006" key="4">
    <source>
        <dbReference type="Google" id="ProtNLM"/>
    </source>
</evidence>
<gene>
    <name evidence="2" type="ORF">EV645_3862</name>
</gene>
<comment type="caution">
    <text evidence="2">The sequence shown here is derived from an EMBL/GenBank/DDBJ whole genome shotgun (WGS) entry which is preliminary data.</text>
</comment>
<accession>A0A4Q7X2N6</accession>
<proteinExistence type="predicted"/>
<dbReference type="EMBL" id="SHKR01000012">
    <property type="protein sequence ID" value="RZU16309.1"/>
    <property type="molecule type" value="Genomic_DNA"/>
</dbReference>
<evidence type="ECO:0000313" key="3">
    <source>
        <dbReference type="Proteomes" id="UP000292027"/>
    </source>
</evidence>
<feature type="transmembrane region" description="Helical" evidence="1">
    <location>
        <begin position="26"/>
        <end position="45"/>
    </location>
</feature>
<name>A0A4Q7X2N6_9ACTN</name>
<sequence length="52" mass="5684">MLVFLIVLLVLWLVLTIVGFAIKGLIWLAIIGIVLFLGTSAIGYVRRKAAKS</sequence>
<keyword evidence="1" id="KW-1133">Transmembrane helix</keyword>
<dbReference type="AlphaFoldDB" id="A0A4Q7X2N6"/>